<feature type="compositionally biased region" description="Basic and acidic residues" evidence="5">
    <location>
        <begin position="31"/>
        <end position="40"/>
    </location>
</feature>
<keyword evidence="8" id="KW-1185">Reference proteome</keyword>
<gene>
    <name evidence="7" type="ORF">ACFFGH_17735</name>
</gene>
<evidence type="ECO:0000313" key="8">
    <source>
        <dbReference type="Proteomes" id="UP001589896"/>
    </source>
</evidence>
<dbReference type="RefSeq" id="WP_386670680.1">
    <property type="nucleotide sequence ID" value="NZ_JBHLTG010000004.1"/>
</dbReference>
<organism evidence="7 8">
    <name type="scientific">Lysobacter korlensis</name>
    <dbReference type="NCBI Taxonomy" id="553636"/>
    <lineage>
        <taxon>Bacteria</taxon>
        <taxon>Pseudomonadati</taxon>
        <taxon>Pseudomonadota</taxon>
        <taxon>Gammaproteobacteria</taxon>
        <taxon>Lysobacterales</taxon>
        <taxon>Lysobacteraceae</taxon>
        <taxon>Lysobacter</taxon>
    </lineage>
</organism>
<evidence type="ECO:0000256" key="5">
    <source>
        <dbReference type="SAM" id="MobiDB-lite"/>
    </source>
</evidence>
<feature type="transmembrane region" description="Helical" evidence="6">
    <location>
        <begin position="146"/>
        <end position="165"/>
    </location>
</feature>
<evidence type="ECO:0000256" key="3">
    <source>
        <dbReference type="ARBA" id="ARBA00022989"/>
    </source>
</evidence>
<reference evidence="7 8" key="1">
    <citation type="submission" date="2024-09" db="EMBL/GenBank/DDBJ databases">
        <authorList>
            <person name="Sun Q."/>
            <person name="Mori K."/>
        </authorList>
    </citation>
    <scope>NUCLEOTIDE SEQUENCE [LARGE SCALE GENOMIC DNA]</scope>
    <source>
        <strain evidence="7 8">KCTC 23076</strain>
    </source>
</reference>
<dbReference type="InterPro" id="IPR000292">
    <property type="entry name" value="For/NO2_transpt"/>
</dbReference>
<feature type="transmembrane region" description="Helical" evidence="6">
    <location>
        <begin position="194"/>
        <end position="213"/>
    </location>
</feature>
<accession>A0ABV6RRS0</accession>
<dbReference type="EMBL" id="JBHLTG010000004">
    <property type="protein sequence ID" value="MFC0679683.1"/>
    <property type="molecule type" value="Genomic_DNA"/>
</dbReference>
<feature type="transmembrane region" description="Helical" evidence="6">
    <location>
        <begin position="220"/>
        <end position="239"/>
    </location>
</feature>
<dbReference type="Gene3D" id="1.20.1080.10">
    <property type="entry name" value="Glycerol uptake facilitator protein"/>
    <property type="match status" value="1"/>
</dbReference>
<keyword evidence="4 6" id="KW-0472">Membrane</keyword>
<comment type="caution">
    <text evidence="7">The sequence shown here is derived from an EMBL/GenBank/DDBJ whole genome shotgun (WGS) entry which is preliminary data.</text>
</comment>
<dbReference type="Pfam" id="PF01226">
    <property type="entry name" value="Form_Nir_trans"/>
    <property type="match status" value="1"/>
</dbReference>
<dbReference type="PANTHER" id="PTHR30520:SF2">
    <property type="entry name" value="INNER MEMBRANE PROTEIN YFDC"/>
    <property type="match status" value="1"/>
</dbReference>
<feature type="transmembrane region" description="Helical" evidence="6">
    <location>
        <begin position="65"/>
        <end position="89"/>
    </location>
</feature>
<dbReference type="PANTHER" id="PTHR30520">
    <property type="entry name" value="FORMATE TRANSPORTER-RELATED"/>
    <property type="match status" value="1"/>
</dbReference>
<feature type="region of interest" description="Disordered" evidence="5">
    <location>
        <begin position="1"/>
        <end position="42"/>
    </location>
</feature>
<comment type="subcellular location">
    <subcellularLocation>
        <location evidence="1">Membrane</location>
        <topology evidence="1">Multi-pass membrane protein</topology>
    </subcellularLocation>
</comment>
<feature type="transmembrane region" description="Helical" evidence="6">
    <location>
        <begin position="259"/>
        <end position="282"/>
    </location>
</feature>
<evidence type="ECO:0000313" key="7">
    <source>
        <dbReference type="EMBL" id="MFC0679683.1"/>
    </source>
</evidence>
<dbReference type="Proteomes" id="UP001589896">
    <property type="component" value="Unassembled WGS sequence"/>
</dbReference>
<evidence type="ECO:0000256" key="1">
    <source>
        <dbReference type="ARBA" id="ARBA00004141"/>
    </source>
</evidence>
<keyword evidence="2 6" id="KW-0812">Transmembrane</keyword>
<keyword evidence="3 6" id="KW-1133">Transmembrane helix</keyword>
<dbReference type="InterPro" id="IPR023271">
    <property type="entry name" value="Aquaporin-like"/>
</dbReference>
<proteinExistence type="predicted"/>
<protein>
    <submittedName>
        <fullName evidence="7">Formate/nitrite transporter family protein</fullName>
    </submittedName>
</protein>
<name>A0ABV6RRS0_9GAMM</name>
<evidence type="ECO:0000256" key="4">
    <source>
        <dbReference type="ARBA" id="ARBA00023136"/>
    </source>
</evidence>
<evidence type="ECO:0000256" key="2">
    <source>
        <dbReference type="ARBA" id="ARBA00022692"/>
    </source>
</evidence>
<evidence type="ECO:0000256" key="6">
    <source>
        <dbReference type="SAM" id="Phobius"/>
    </source>
</evidence>
<feature type="transmembrane region" description="Helical" evidence="6">
    <location>
        <begin position="95"/>
        <end position="115"/>
    </location>
</feature>
<sequence length="293" mass="31729">MEEKRRFRASRQGINAERPEVDEDGLLLTKQEAHDVDENRSPTPQVLHETVRLEGEAELARTAPALLWSALAAGLSMGFSMLAPALMMARFGDTPAGWLLAGLGYSVGFLIVILARQQLFTENTLTAVLPLMTHPRLETLLRLLRLWGLVLAGNLVGAALFAWGVRQLDLMDATTHEALIKIGHHLMDLTSWQMFSRAVVAGWLIATLVWLLPGADTSRVTMIIVITSLIGLGGLAHIIAGAAEVLYLVFSGGATMMEFVLHFALPTLAGNVVGGSLIFALISHAQVRGDQPE</sequence>